<evidence type="ECO:0000313" key="1">
    <source>
        <dbReference type="EMBL" id="MBX70928.1"/>
    </source>
</evidence>
<proteinExistence type="predicted"/>
<dbReference type="AlphaFoldDB" id="A0A2P2QVF0"/>
<sequence length="31" mass="3578">MILRLSMLDIPFLLLAVELGMFLDIQLVVEM</sequence>
<dbReference type="EMBL" id="GGEC01090444">
    <property type="protein sequence ID" value="MBX70928.1"/>
    <property type="molecule type" value="Transcribed_RNA"/>
</dbReference>
<protein>
    <submittedName>
        <fullName evidence="1">Uncharacterized protein</fullName>
    </submittedName>
</protein>
<name>A0A2P2QVF0_RHIMU</name>
<organism evidence="1">
    <name type="scientific">Rhizophora mucronata</name>
    <name type="common">Asiatic mangrove</name>
    <dbReference type="NCBI Taxonomy" id="61149"/>
    <lineage>
        <taxon>Eukaryota</taxon>
        <taxon>Viridiplantae</taxon>
        <taxon>Streptophyta</taxon>
        <taxon>Embryophyta</taxon>
        <taxon>Tracheophyta</taxon>
        <taxon>Spermatophyta</taxon>
        <taxon>Magnoliopsida</taxon>
        <taxon>eudicotyledons</taxon>
        <taxon>Gunneridae</taxon>
        <taxon>Pentapetalae</taxon>
        <taxon>rosids</taxon>
        <taxon>fabids</taxon>
        <taxon>Malpighiales</taxon>
        <taxon>Rhizophoraceae</taxon>
        <taxon>Rhizophora</taxon>
    </lineage>
</organism>
<reference evidence="1" key="1">
    <citation type="submission" date="2018-02" db="EMBL/GenBank/DDBJ databases">
        <title>Rhizophora mucronata_Transcriptome.</title>
        <authorList>
            <person name="Meera S.P."/>
            <person name="Sreeshan A."/>
            <person name="Augustine A."/>
        </authorList>
    </citation>
    <scope>NUCLEOTIDE SEQUENCE</scope>
    <source>
        <tissue evidence="1">Leaf</tissue>
    </source>
</reference>
<accession>A0A2P2QVF0</accession>